<evidence type="ECO:0000256" key="5">
    <source>
        <dbReference type="RuleBase" id="RU362121"/>
    </source>
</evidence>
<accession>A0A7U2QTC9</accession>
<dbReference type="AlphaFoldDB" id="A0A7U2QTC9"/>
<dbReference type="SUPFAM" id="SSF55856">
    <property type="entry name" value="Cytochrome b5-like heme/steroid binding domain"/>
    <property type="match status" value="1"/>
</dbReference>
<evidence type="ECO:0000256" key="1">
    <source>
        <dbReference type="ARBA" id="ARBA00022617"/>
    </source>
</evidence>
<dbReference type="EMBL" id="CP044621">
    <property type="protein sequence ID" value="QRD83744.1"/>
    <property type="molecule type" value="Genomic_DNA"/>
</dbReference>
<comment type="similarity">
    <text evidence="4 5">Belongs to the cytochrome b5 family.</text>
</comment>
<dbReference type="PROSITE" id="PS00191">
    <property type="entry name" value="CYTOCHROME_B5_1"/>
    <property type="match status" value="1"/>
</dbReference>
<dbReference type="InterPro" id="IPR036400">
    <property type="entry name" value="Cyt_B5-like_heme/steroid_sf"/>
</dbReference>
<dbReference type="VEuPathDB" id="FungiDB:F9C07_2073309"/>
<dbReference type="PANTHER" id="PTHR19359">
    <property type="entry name" value="CYTOCHROME B5"/>
    <property type="match status" value="1"/>
</dbReference>
<dbReference type="InterPro" id="IPR050668">
    <property type="entry name" value="Cytochrome_b5"/>
</dbReference>
<evidence type="ECO:0000256" key="2">
    <source>
        <dbReference type="ARBA" id="ARBA00022723"/>
    </source>
</evidence>
<gene>
    <name evidence="7" type="ORF">F9C07_2073309</name>
</gene>
<dbReference type="GO" id="GO:0016020">
    <property type="term" value="C:membrane"/>
    <property type="evidence" value="ECO:0007669"/>
    <property type="project" value="TreeGrafter"/>
</dbReference>
<evidence type="ECO:0000256" key="3">
    <source>
        <dbReference type="ARBA" id="ARBA00023004"/>
    </source>
</evidence>
<dbReference type="InterPro" id="IPR018506">
    <property type="entry name" value="Cyt_B5_heme-BS"/>
</dbReference>
<proteinExistence type="inferred from homology"/>
<dbReference type="GO" id="GO:0020037">
    <property type="term" value="F:heme binding"/>
    <property type="evidence" value="ECO:0007669"/>
    <property type="project" value="UniProtKB-UniRule"/>
</dbReference>
<keyword evidence="8" id="KW-1185">Reference proteome</keyword>
<evidence type="ECO:0000313" key="7">
    <source>
        <dbReference type="EMBL" id="QRD83744.1"/>
    </source>
</evidence>
<name>A0A7U2QTC9_ASPFN</name>
<organism evidence="7 8">
    <name type="scientific">Aspergillus flavus (strain ATCC 200026 / FGSC A1120 / IAM 13836 / NRRL 3357 / JCM 12722 / SRRC 167)</name>
    <dbReference type="NCBI Taxonomy" id="332952"/>
    <lineage>
        <taxon>Eukaryota</taxon>
        <taxon>Fungi</taxon>
        <taxon>Dikarya</taxon>
        <taxon>Ascomycota</taxon>
        <taxon>Pezizomycotina</taxon>
        <taxon>Eurotiomycetes</taxon>
        <taxon>Eurotiomycetidae</taxon>
        <taxon>Eurotiales</taxon>
        <taxon>Aspergillaceae</taxon>
        <taxon>Aspergillus</taxon>
        <taxon>Aspergillus subgen. Circumdati</taxon>
    </lineage>
</organism>
<evidence type="ECO:0000313" key="8">
    <source>
        <dbReference type="Proteomes" id="UP000596276"/>
    </source>
</evidence>
<dbReference type="Proteomes" id="UP000596276">
    <property type="component" value="Chromosome 5"/>
</dbReference>
<sequence length="74" mass="8616">MSGKYLTTFTSDEVETHNRAKSCYVTVASEVYDVTSFIYHHPGGSDLILRHLFREHPLQCQPPRSKEFKRELDD</sequence>
<keyword evidence="3 5" id="KW-0408">Iron</keyword>
<dbReference type="Pfam" id="PF00173">
    <property type="entry name" value="Cyt-b5"/>
    <property type="match status" value="1"/>
</dbReference>
<evidence type="ECO:0000259" key="6">
    <source>
        <dbReference type="PROSITE" id="PS50255"/>
    </source>
</evidence>
<dbReference type="PROSITE" id="PS50255">
    <property type="entry name" value="CYTOCHROME_B5_2"/>
    <property type="match status" value="1"/>
</dbReference>
<dbReference type="Gene3D" id="3.10.120.10">
    <property type="entry name" value="Cytochrome b5-like heme/steroid binding domain"/>
    <property type="match status" value="1"/>
</dbReference>
<feature type="domain" description="Cytochrome b5 heme-binding" evidence="6">
    <location>
        <begin position="6"/>
        <end position="50"/>
    </location>
</feature>
<dbReference type="GO" id="GO:0046872">
    <property type="term" value="F:metal ion binding"/>
    <property type="evidence" value="ECO:0007669"/>
    <property type="project" value="UniProtKB-UniRule"/>
</dbReference>
<keyword evidence="2 5" id="KW-0479">Metal-binding</keyword>
<dbReference type="InterPro" id="IPR001199">
    <property type="entry name" value="Cyt_B5-like_heme/steroid-bd"/>
</dbReference>
<protein>
    <recommendedName>
        <fullName evidence="6">Cytochrome b5 heme-binding domain-containing protein</fullName>
    </recommendedName>
</protein>
<keyword evidence="1 5" id="KW-0349">Heme</keyword>
<reference evidence="8" key="1">
    <citation type="journal article" date="2021" name="G3 (Bethesda)">
        <title>Chromosome assembled and annotated genome sequence of Aspergillus flavus NRRL 3357.</title>
        <authorList>
            <person name="Skerker J.M."/>
            <person name="Pianalto K.M."/>
            <person name="Mondo S.J."/>
            <person name="Yang K."/>
            <person name="Arkin A.P."/>
            <person name="Keller N.P."/>
            <person name="Grigoriev I.V."/>
            <person name="Louise Glass N.L."/>
        </authorList>
    </citation>
    <scope>NUCLEOTIDE SEQUENCE [LARGE SCALE GENOMIC DNA]</scope>
    <source>
        <strain evidence="8">ATCC 200026 / FGSC A1120 / IAM 13836 / NRRL 3357 / JCM 12722 / SRRC 167</strain>
    </source>
</reference>
<evidence type="ECO:0000256" key="4">
    <source>
        <dbReference type="ARBA" id="ARBA00038168"/>
    </source>
</evidence>